<dbReference type="GO" id="GO:0005737">
    <property type="term" value="C:cytoplasm"/>
    <property type="evidence" value="ECO:0000318"/>
    <property type="project" value="GO_Central"/>
</dbReference>
<evidence type="ECO:0000256" key="1">
    <source>
        <dbReference type="SAM" id="MobiDB-lite"/>
    </source>
</evidence>
<dbReference type="KEGG" id="xtr:594891"/>
<dbReference type="PANTHER" id="PTHR16155">
    <property type="entry name" value="DED DOMAIN-CONTAINING PROTEIN"/>
    <property type="match status" value="1"/>
</dbReference>
<accession>A0A6I8RIX1</accession>
<evidence type="ECO:0000259" key="2">
    <source>
        <dbReference type="PROSITE" id="PS50105"/>
    </source>
</evidence>
<keyword evidence="4" id="KW-1185">Reference proteome</keyword>
<dbReference type="InterPro" id="IPR001660">
    <property type="entry name" value="SAM"/>
</dbReference>
<sequence length="1786" mass="201210">MEEYKTLPLDDWTEEHVRDWLRSIRLKKEHTDRLYEEEVTGPVLKELKHEFLRIFGMKEGQIQLLISKRDEILLGQKSTEPGSPSQNTQASSSHQEPQALADPSSSLKGTTICTAVVQTPLADPCSTPEPPLVSQTPLAEPCSTPGPPLVPQTPLAEPCSTLGPPLVPQTPLADPCSTPEPPLAPQIPLAEPCSTPGPPLVPQTPLAEPCSTPRPPLVPQTPLAEPCSTPRPPLVPQTPLADPCSTPGPPLVPQTPLADPCSTPGPPLVPQTPLADLCSTPGPPLVQQTPLADLCSTTGPPLVPQTPLADLCSTTGPPLVPQTPLADLCSTPGPPLVPQTPLADLCSTPGPPLVPQTPKGQHNTNLSGACKPLGSTKDSPVLLSSSIFRPFDKEVGNFKYVKNNVLSPETGAIDLIQPCHEYKSFSTAAKLDRLRIGTKFAYEVLRFGCACLNTRTNGTIHFGIMDSKEDKSYQHGQIVGIPVHDKDWFVDALDCMEKAFAQNDKAVARDCIRPPKFIEVIERDGEEQRFVVEVDIVPDFHLVKGKAFQVGLPKFNEKSNKVSHEKKAMYRRVGAKSEPVLDDDMVPFIQGLQNVDLKRQRAESRANHDIMAPGDLGTKISALLTDGKRYLDDSLRYILVTNGCGENHLTHTSFLVRMRILCVFDFDPDSDSSGLCSIYKKHHATNIHSLKGFSMDSGVGTCEHLKKNLSLATQTTWIFCNGRTNYRGGDEACDENTWIRTKRKFLKKVISLICDEILPRGYFKVLFLLLSPVEKPIVETFQEFYTELNGMEYIMCIAENKEHYEKWASLAQASCPKELLEQRSVVGMQLSHVDATVQSLFPSVSNNRRLPVSTKGVCVLATPDEERMHSLEILCENQCSHLNVDSLVKQQIEEIESTFYRGGKICWKHFWLAEQKKCGALIQRDACGEVEKILENILHENMIRLPVARIKVVHHPGSGGSTVARQILWKKKKNLRCAIVKPSCSVSTVCEHATRLREYDETDVDQCLPVLLLIEDCDEEFIDDLRDELMRATVCKKIDRSKRCFILLSCKRSNCPDNLYRSFPLATVIITHKLSEKEKLEFAAKVKTLEQQFPPEFIITFVLMSKEFDEKYVTDFVEHVMHGVELSSNVTRLMTFVALLNSYVENSFLSLSHCEAFLGLDAHTKGQSEIREHNFKNCLSEQARLIFLELADPKSFITSIHIVHSLVAKEVLKQLSGSCPQSKIAMDLLQENVLFNHRFGREEFLRFTRDLFFRRHRISRGDNVDTFLSPLIEQVIEVEQDQQKAIDLLKAAYERFHKDPLFAQQLARLHYRYEKFEDSKKWVEVAKEQLSDSFILDTEGQLYKQWVNSLLQNKDTTVNLEEVANVIAMALKSMDCFRAEQRAARSEMDVINNSGYFGEVEVGCRLLKLLSTLEIFPPSKNGVNRELLQYLLTDHIPDVIRKPWYRFHNHLKGLHKNISSALAWISEELSYFQADKIDEDKQRVVEESRSSPHKWLMGKTRVFAEFFTSQLLPPSDESEFQASLNTFFRRMNIYKLGGGNPTAILSLRSDKVHRAEEKLSEILELYEGISDPGGLADSDLINYLTCHIALGCVSPGSPSLFNLEQLRDLSKRFQSKKKSFSASAYFLLLLLFWPDYLDDREADAEKDHILNFALQTLRRLQEIRIKNVPVRKKRTNVLFFMGQGPGLHKLLLRRQVEKLMKGPVNDWRLKWDYGVMEKSENVQRLLKTVPGWTEDGKVYVRGHSPKQKHEVLVLNQSSVPHGSENVTFYLAFSYAGLIAYNLQVQK</sequence>
<feature type="domain" description="SAM" evidence="2">
    <location>
        <begin position="12"/>
        <end position="57"/>
    </location>
</feature>
<dbReference type="PANTHER" id="PTHR16155:SF3">
    <property type="entry name" value="STERILE ALPHA MOTIF DOMAIN-CONTAINING PROTEIN 9-LIKE"/>
    <property type="match status" value="1"/>
</dbReference>
<dbReference type="AGR" id="Xenbase:XB-GENE-5880826"/>
<reference evidence="3" key="2">
    <citation type="submission" date="2020-05" db="UniProtKB">
        <authorList>
            <consortium name="Ensembl"/>
        </authorList>
    </citation>
    <scope>IDENTIFICATION</scope>
</reference>
<dbReference type="Gene3D" id="1.10.150.50">
    <property type="entry name" value="Transcription Factor, Ets-1"/>
    <property type="match status" value="1"/>
</dbReference>
<gene>
    <name evidence="3 6" type="primary">XB5880825</name>
    <name evidence="5" type="synonym">LOC594891</name>
</gene>
<dbReference type="RefSeq" id="XP_031750318.1">
    <property type="nucleotide sequence ID" value="XM_031894458.1"/>
</dbReference>
<dbReference type="Pfam" id="PF07647">
    <property type="entry name" value="SAM_2"/>
    <property type="match status" value="1"/>
</dbReference>
<organism evidence="3">
    <name type="scientific">Xenopus tropicalis</name>
    <name type="common">Western clawed frog</name>
    <name type="synonym">Silurana tropicalis</name>
    <dbReference type="NCBI Taxonomy" id="8364"/>
    <lineage>
        <taxon>Eukaryota</taxon>
        <taxon>Metazoa</taxon>
        <taxon>Chordata</taxon>
        <taxon>Craniata</taxon>
        <taxon>Vertebrata</taxon>
        <taxon>Euteleostomi</taxon>
        <taxon>Amphibia</taxon>
        <taxon>Batrachia</taxon>
        <taxon>Anura</taxon>
        <taxon>Pipoidea</taxon>
        <taxon>Pipidae</taxon>
        <taxon>Xenopodinae</taxon>
        <taxon>Xenopus</taxon>
        <taxon>Silurana</taxon>
    </lineage>
</organism>
<name>A0A6I8RIX1_XENTR</name>
<dbReference type="Ensembl" id="ENSXETT00000081017">
    <property type="protein sequence ID" value="ENSXETP00000085291"/>
    <property type="gene ID" value="ENSXETG00000037621"/>
</dbReference>
<reference evidence="5" key="3">
    <citation type="submission" date="2025-04" db="UniProtKB">
        <authorList>
            <consortium name="RefSeq"/>
        </authorList>
    </citation>
    <scope>IDENTIFICATION</scope>
    <source>
        <strain evidence="5">Nigerian</strain>
        <tissue evidence="5">Liver and blood</tissue>
    </source>
</reference>
<evidence type="ECO:0000313" key="6">
    <source>
        <dbReference type="Xenbase" id="XB-GENE-5880826"/>
    </source>
</evidence>
<feature type="region of interest" description="Disordered" evidence="1">
    <location>
        <begin position="76"/>
        <end position="106"/>
    </location>
</feature>
<dbReference type="OMA" id="RNDIICI"/>
<dbReference type="GeneTree" id="ENSGT00390000013973"/>
<dbReference type="InterPro" id="IPR013761">
    <property type="entry name" value="SAM/pointed_sf"/>
</dbReference>
<dbReference type="SUPFAM" id="SSF47769">
    <property type="entry name" value="SAM/Pointed domain"/>
    <property type="match status" value="1"/>
</dbReference>
<proteinExistence type="predicted"/>
<dbReference type="Proteomes" id="UP000008143">
    <property type="component" value="Chromosome 10"/>
</dbReference>
<evidence type="ECO:0000313" key="3">
    <source>
        <dbReference type="Ensembl" id="ENSXETP00000085291"/>
    </source>
</evidence>
<dbReference type="PROSITE" id="PS50105">
    <property type="entry name" value="SAM_DOMAIN"/>
    <property type="match status" value="1"/>
</dbReference>
<reference evidence="3" key="1">
    <citation type="journal article" date="2010" name="Science">
        <title>The genome of the Western clawed frog Xenopus tropicalis.</title>
        <authorList>
            <person name="Hellsten U."/>
            <person name="Harland R.M."/>
            <person name="Gilchrist M.J."/>
            <person name="Hendrix D."/>
            <person name="Jurka J."/>
            <person name="Kapitonov V."/>
            <person name="Ovcharenko I."/>
            <person name="Putnam N.H."/>
            <person name="Shu S."/>
            <person name="Taher L."/>
            <person name="Blitz I.L."/>
            <person name="Blumberg B."/>
            <person name="Dichmann D.S."/>
            <person name="Dubchak I."/>
            <person name="Amaya E."/>
            <person name="Detter J.C."/>
            <person name="Fletcher R."/>
            <person name="Gerhard D.S."/>
            <person name="Goodstein D."/>
            <person name="Graves T."/>
            <person name="Grigoriev I.V."/>
            <person name="Grimwood J."/>
            <person name="Kawashima T."/>
            <person name="Lindquist E."/>
            <person name="Lucas S.M."/>
            <person name="Mead P.E."/>
            <person name="Mitros T."/>
            <person name="Ogino H."/>
            <person name="Ohta Y."/>
            <person name="Poliakov A.V."/>
            <person name="Pollet N."/>
            <person name="Robert J."/>
            <person name="Salamov A."/>
            <person name="Sater A.K."/>
            <person name="Schmutz J."/>
            <person name="Terry A."/>
            <person name="Vize P.D."/>
            <person name="Warren W.C."/>
            <person name="Wells D."/>
            <person name="Wills A."/>
            <person name="Wilson R.K."/>
            <person name="Zimmerman L.B."/>
            <person name="Zorn A.M."/>
            <person name="Grainger R."/>
            <person name="Grammer T."/>
            <person name="Khokha M.K."/>
            <person name="Richardson P.M."/>
            <person name="Rokhsar D.S."/>
        </authorList>
    </citation>
    <scope>NUCLEOTIDE SEQUENCE [LARGE SCALE GENOMIC DNA]</scope>
    <source>
        <strain evidence="3">Nigerian</strain>
    </source>
</reference>
<protein>
    <submittedName>
        <fullName evidence="3">Provisional ortholog of sterile alpha motif domain containing 9 like</fullName>
    </submittedName>
    <submittedName>
        <fullName evidence="5">Sterile alpha motif domain-containing protein 9-like isoform X1</fullName>
    </submittedName>
</protein>
<dbReference type="OrthoDB" id="2337140at2759"/>
<feature type="region of interest" description="Disordered" evidence="1">
    <location>
        <begin position="123"/>
        <end position="146"/>
    </location>
</feature>
<dbReference type="Xenbase" id="XB-GENE-5880826">
    <property type="gene designation" value="XB5880825"/>
</dbReference>
<evidence type="ECO:0000313" key="5">
    <source>
        <dbReference type="RefSeq" id="XP_031750318.1"/>
    </source>
</evidence>
<dbReference type="Bgee" id="ENSXETG00000037621">
    <property type="expression patterns" value="Expressed in brain and 12 other cell types or tissues"/>
</dbReference>
<feature type="compositionally biased region" description="Polar residues" evidence="1">
    <location>
        <begin position="76"/>
        <end position="96"/>
    </location>
</feature>
<evidence type="ECO:0000313" key="4">
    <source>
        <dbReference type="Proteomes" id="UP000008143"/>
    </source>
</evidence>